<protein>
    <submittedName>
        <fullName evidence="7">Lipoprotein-releasing system ATP-binding protein LolD</fullName>
    </submittedName>
</protein>
<dbReference type="InterPro" id="IPR015854">
    <property type="entry name" value="ABC_transpr_LolD-like"/>
</dbReference>
<dbReference type="SUPFAM" id="SSF47616">
    <property type="entry name" value="GST C-terminal domain-like"/>
    <property type="match status" value="1"/>
</dbReference>
<gene>
    <name evidence="7" type="ORF">HE1_01116</name>
</gene>
<dbReference type="STRING" id="1427503.HE1_01116"/>
<dbReference type="SUPFAM" id="SSF52540">
    <property type="entry name" value="P-loop containing nucleoside triphosphate hydrolases"/>
    <property type="match status" value="1"/>
</dbReference>
<dbReference type="GO" id="GO:0016887">
    <property type="term" value="F:ATP hydrolysis activity"/>
    <property type="evidence" value="ECO:0007669"/>
    <property type="project" value="InterPro"/>
</dbReference>
<feature type="domain" description="ABC transporter" evidence="6">
    <location>
        <begin position="9"/>
        <end position="248"/>
    </location>
</feature>
<dbReference type="GO" id="GO:0044874">
    <property type="term" value="P:lipoprotein localization to outer membrane"/>
    <property type="evidence" value="ECO:0007669"/>
    <property type="project" value="TreeGrafter"/>
</dbReference>
<dbReference type="PANTHER" id="PTHR24220">
    <property type="entry name" value="IMPORT ATP-BINDING PROTEIN"/>
    <property type="match status" value="1"/>
</dbReference>
<dbReference type="InterPro" id="IPR036282">
    <property type="entry name" value="Glutathione-S-Trfase_C_sf"/>
</dbReference>
<dbReference type="GO" id="GO:0089705">
    <property type="term" value="P:protein localization to outer membrane"/>
    <property type="evidence" value="ECO:0007669"/>
    <property type="project" value="TreeGrafter"/>
</dbReference>
<dbReference type="PANTHER" id="PTHR24220:SF689">
    <property type="entry name" value="LIPOPROTEIN-RELEASING SYSTEM ATP-BINDING PROTEIN LOLD"/>
    <property type="match status" value="1"/>
</dbReference>
<evidence type="ECO:0000259" key="6">
    <source>
        <dbReference type="PROSITE" id="PS50893"/>
    </source>
</evidence>
<evidence type="ECO:0000256" key="3">
    <source>
        <dbReference type="ARBA" id="ARBA00022741"/>
    </source>
</evidence>
<sequence>MNNHQNFVMRVEDLHYAYHSLPILEKVTLFLSSGECVGLLGRSGSGKSTLLSILGLLMPPQKGRVFLRNQKGFVDTRFLNHQQKSYLRRSHIGFVFQSHCLLPEFTALENVILPQRLNGKSLKQARSYATTLLEYVGLSERLHHKPSELSGGEQQRVAIARALSNKPSVLLADEPTGNLDVESARMIIQLFHHVAQHHNIALFMATHNVESLKNFHRVYTLESGLLIPVPQEKSVSTESVPFSIKTVKKEQDNLEDFISQCVLPFFKKNCLWIKRKKLDFEHQWETVGKPSSRLLSLNPWGELPVLVDQHLVCVNHYVSSEYLEDAYPNPVLMGEGNAYRIEVRRLVSWFDKIFYQDVFWKLFYEKILKCQLHHKAPDTRILKSGYALLQEHMEQVEQLTETHHFLAGKYFSWADITGAAHLSCIDYIGDIHWKLFPSAKEWYCKIKSRPAFRPFLNQILSGVEPALHYSQLDF</sequence>
<dbReference type="GO" id="GO:0005886">
    <property type="term" value="C:plasma membrane"/>
    <property type="evidence" value="ECO:0007669"/>
    <property type="project" value="TreeGrafter"/>
</dbReference>
<dbReference type="PROSITE" id="PS50405">
    <property type="entry name" value="GST_CTER"/>
    <property type="match status" value="1"/>
</dbReference>
<reference evidence="7 8" key="1">
    <citation type="journal article" date="2014" name="FEMS Microbiol. Lett.">
        <title>Draft genome sequences of three Holospora species (Holospora obtusa, Holospora undulata, and Holospora elegans), endonuclear symbiotic bacteria of the ciliate Paramecium caudatum.</title>
        <authorList>
            <person name="Dohra H."/>
            <person name="Tanaka K."/>
            <person name="Suzuki T."/>
            <person name="Fujishima M."/>
            <person name="Suzuki H."/>
        </authorList>
    </citation>
    <scope>NUCLEOTIDE SEQUENCE [LARGE SCALE GENOMIC DNA]</scope>
    <source>
        <strain evidence="7 8">E1</strain>
    </source>
</reference>
<keyword evidence="8" id="KW-1185">Reference proteome</keyword>
<evidence type="ECO:0000313" key="8">
    <source>
        <dbReference type="Proteomes" id="UP000024842"/>
    </source>
</evidence>
<dbReference type="PROSITE" id="PS00211">
    <property type="entry name" value="ABC_TRANSPORTER_1"/>
    <property type="match status" value="1"/>
</dbReference>
<keyword evidence="2" id="KW-0813">Transport</keyword>
<organism evidence="7 8">
    <name type="scientific">Holospora elegans E1</name>
    <dbReference type="NCBI Taxonomy" id="1427503"/>
    <lineage>
        <taxon>Bacteria</taxon>
        <taxon>Pseudomonadati</taxon>
        <taxon>Pseudomonadota</taxon>
        <taxon>Alphaproteobacteria</taxon>
        <taxon>Holosporales</taxon>
        <taxon>Holosporaceae</taxon>
        <taxon>Holospora</taxon>
    </lineage>
</organism>
<dbReference type="AlphaFoldDB" id="A0A023E112"/>
<dbReference type="Gene3D" id="3.40.30.10">
    <property type="entry name" value="Glutaredoxin"/>
    <property type="match status" value="1"/>
</dbReference>
<dbReference type="InterPro" id="IPR017911">
    <property type="entry name" value="MacB-like_ATP-bd"/>
</dbReference>
<dbReference type="EMBL" id="BAUP01000138">
    <property type="protein sequence ID" value="GAJ46777.1"/>
    <property type="molecule type" value="Genomic_DNA"/>
</dbReference>
<dbReference type="InterPro" id="IPR010987">
    <property type="entry name" value="Glutathione-S-Trfase_C-like"/>
</dbReference>
<dbReference type="SMART" id="SM00382">
    <property type="entry name" value="AAA"/>
    <property type="match status" value="1"/>
</dbReference>
<dbReference type="Proteomes" id="UP000024842">
    <property type="component" value="Unassembled WGS sequence"/>
</dbReference>
<dbReference type="Gene3D" id="1.20.1050.10">
    <property type="match status" value="1"/>
</dbReference>
<dbReference type="SUPFAM" id="SSF52833">
    <property type="entry name" value="Thioredoxin-like"/>
    <property type="match status" value="1"/>
</dbReference>
<dbReference type="CDD" id="cd00299">
    <property type="entry name" value="GST_C_family"/>
    <property type="match status" value="1"/>
</dbReference>
<dbReference type="RefSeq" id="WP_162480428.1">
    <property type="nucleotide sequence ID" value="NZ_BAUP01000138.1"/>
</dbReference>
<evidence type="ECO:0000256" key="2">
    <source>
        <dbReference type="ARBA" id="ARBA00022448"/>
    </source>
</evidence>
<dbReference type="GO" id="GO:0005524">
    <property type="term" value="F:ATP binding"/>
    <property type="evidence" value="ECO:0007669"/>
    <property type="project" value="UniProtKB-KW"/>
</dbReference>
<evidence type="ECO:0000256" key="4">
    <source>
        <dbReference type="ARBA" id="ARBA00022840"/>
    </source>
</evidence>
<dbReference type="Gene3D" id="3.40.50.300">
    <property type="entry name" value="P-loop containing nucleotide triphosphate hydrolases"/>
    <property type="match status" value="1"/>
</dbReference>
<dbReference type="InterPro" id="IPR027417">
    <property type="entry name" value="P-loop_NTPase"/>
</dbReference>
<dbReference type="InterPro" id="IPR036249">
    <property type="entry name" value="Thioredoxin-like_sf"/>
</dbReference>
<dbReference type="InterPro" id="IPR017871">
    <property type="entry name" value="ABC_transporter-like_CS"/>
</dbReference>
<name>A0A023E112_9PROT</name>
<dbReference type="InterPro" id="IPR003439">
    <property type="entry name" value="ABC_transporter-like_ATP-bd"/>
</dbReference>
<dbReference type="GO" id="GO:0022857">
    <property type="term" value="F:transmembrane transporter activity"/>
    <property type="evidence" value="ECO:0007669"/>
    <property type="project" value="TreeGrafter"/>
</dbReference>
<keyword evidence="3" id="KW-0547">Nucleotide-binding</keyword>
<evidence type="ECO:0000313" key="7">
    <source>
        <dbReference type="EMBL" id="GAJ46777.1"/>
    </source>
</evidence>
<feature type="domain" description="GST C-terminal" evidence="5">
    <location>
        <begin position="336"/>
        <end position="469"/>
    </location>
</feature>
<accession>A0A023E112</accession>
<evidence type="ECO:0000259" key="5">
    <source>
        <dbReference type="PROSITE" id="PS50405"/>
    </source>
</evidence>
<comment type="caution">
    <text evidence="7">The sequence shown here is derived from an EMBL/GenBank/DDBJ whole genome shotgun (WGS) entry which is preliminary data.</text>
</comment>
<dbReference type="CDD" id="cd03255">
    <property type="entry name" value="ABC_MJ0796_LolCDE_FtsE"/>
    <property type="match status" value="1"/>
</dbReference>
<comment type="similarity">
    <text evidence="1">Belongs to the ABC transporter superfamily.</text>
</comment>
<dbReference type="PROSITE" id="PS50893">
    <property type="entry name" value="ABC_TRANSPORTER_2"/>
    <property type="match status" value="1"/>
</dbReference>
<evidence type="ECO:0000256" key="1">
    <source>
        <dbReference type="ARBA" id="ARBA00005417"/>
    </source>
</evidence>
<keyword evidence="4 7" id="KW-0067">ATP-binding</keyword>
<keyword evidence="7" id="KW-0449">Lipoprotein</keyword>
<dbReference type="Pfam" id="PF00005">
    <property type="entry name" value="ABC_tran"/>
    <property type="match status" value="1"/>
</dbReference>
<proteinExistence type="inferred from homology"/>
<dbReference type="InterPro" id="IPR003593">
    <property type="entry name" value="AAA+_ATPase"/>
</dbReference>